<evidence type="ECO:0000313" key="3">
    <source>
        <dbReference type="Proteomes" id="UP001259803"/>
    </source>
</evidence>
<keyword evidence="3" id="KW-1185">Reference proteome</keyword>
<gene>
    <name evidence="2" type="ORF">RM533_12665</name>
</gene>
<proteinExistence type="predicted"/>
<evidence type="ECO:0000256" key="1">
    <source>
        <dbReference type="SAM" id="MobiDB-lite"/>
    </source>
</evidence>
<dbReference type="Proteomes" id="UP001259803">
    <property type="component" value="Unassembled WGS sequence"/>
</dbReference>
<comment type="caution">
    <text evidence="2">The sequence shown here is derived from an EMBL/GenBank/DDBJ whole genome shotgun (WGS) entry which is preliminary data.</text>
</comment>
<name>A0ABU2ZKV2_9SPHN</name>
<organism evidence="2 3">
    <name type="scientific">Croceicoccus esteveae</name>
    <dbReference type="NCBI Taxonomy" id="3075597"/>
    <lineage>
        <taxon>Bacteria</taxon>
        <taxon>Pseudomonadati</taxon>
        <taxon>Pseudomonadota</taxon>
        <taxon>Alphaproteobacteria</taxon>
        <taxon>Sphingomonadales</taxon>
        <taxon>Erythrobacteraceae</taxon>
        <taxon>Croceicoccus</taxon>
    </lineage>
</organism>
<feature type="region of interest" description="Disordered" evidence="1">
    <location>
        <begin position="1"/>
        <end position="48"/>
    </location>
</feature>
<accession>A0ABU2ZKV2</accession>
<dbReference type="RefSeq" id="WP_311341595.1">
    <property type="nucleotide sequence ID" value="NZ_JAVRHS010000015.1"/>
</dbReference>
<reference evidence="2 3" key="1">
    <citation type="submission" date="2023-09" db="EMBL/GenBank/DDBJ databases">
        <authorList>
            <person name="Rey-Velasco X."/>
        </authorList>
    </citation>
    <scope>NUCLEOTIDE SEQUENCE [LARGE SCALE GENOMIC DNA]</scope>
    <source>
        <strain evidence="2 3">F390</strain>
    </source>
</reference>
<evidence type="ECO:0000313" key="2">
    <source>
        <dbReference type="EMBL" id="MDT0577020.1"/>
    </source>
</evidence>
<protein>
    <submittedName>
        <fullName evidence="2">Uncharacterized protein</fullName>
    </submittedName>
</protein>
<dbReference type="EMBL" id="JAVRHS010000015">
    <property type="protein sequence ID" value="MDT0577020.1"/>
    <property type="molecule type" value="Genomic_DNA"/>
</dbReference>
<sequence>MDVKAADTGGADPGGVAMDLGAGTEGDGADDAEALSMGRSSMMLQVSF</sequence>
<feature type="compositionally biased region" description="Polar residues" evidence="1">
    <location>
        <begin position="38"/>
        <end position="48"/>
    </location>
</feature>